<evidence type="ECO:0000259" key="6">
    <source>
        <dbReference type="PROSITE" id="PS51832"/>
    </source>
</evidence>
<organism evidence="7 8">
    <name type="scientific">Anaerosacchariphilus hominis</name>
    <dbReference type="NCBI Taxonomy" id="2763017"/>
    <lineage>
        <taxon>Bacteria</taxon>
        <taxon>Bacillati</taxon>
        <taxon>Bacillota</taxon>
        <taxon>Clostridia</taxon>
        <taxon>Lachnospirales</taxon>
        <taxon>Lachnospiraceae</taxon>
        <taxon>Anaerosacchariphilus</taxon>
    </lineage>
</organism>
<dbReference type="InterPro" id="IPR001789">
    <property type="entry name" value="Sig_transdc_resp-reg_receiver"/>
</dbReference>
<feature type="modified residue" description="4-aspartylphosphate" evidence="3">
    <location>
        <position position="351"/>
    </location>
</feature>
<dbReference type="GO" id="GO:0000160">
    <property type="term" value="P:phosphorelay signal transduction system"/>
    <property type="evidence" value="ECO:0007669"/>
    <property type="project" value="InterPro"/>
</dbReference>
<protein>
    <recommendedName>
        <fullName evidence="1">Stage 0 sporulation protein A homolog</fullName>
    </recommendedName>
</protein>
<dbReference type="CDD" id="cd00077">
    <property type="entry name" value="HDc"/>
    <property type="match status" value="1"/>
</dbReference>
<dbReference type="Gene3D" id="3.30.70.270">
    <property type="match status" value="1"/>
</dbReference>
<dbReference type="AlphaFoldDB" id="A0A923LAE2"/>
<dbReference type="NCBIfam" id="TIGR00254">
    <property type="entry name" value="GGDEF"/>
    <property type="match status" value="1"/>
</dbReference>
<comment type="function">
    <text evidence="2">May play the central regulatory role in sporulation. It may be an element of the effector pathway responsible for the activation of sporulation genes in response to nutritional stress. Spo0A may act in concert with spo0H (a sigma factor) to control the expression of some genes that are critical to the sporulation process.</text>
</comment>
<gene>
    <name evidence="7" type="ORF">H8S44_02230</name>
</gene>
<evidence type="ECO:0000256" key="2">
    <source>
        <dbReference type="ARBA" id="ARBA00024867"/>
    </source>
</evidence>
<dbReference type="Pfam" id="PF13487">
    <property type="entry name" value="HD_5"/>
    <property type="match status" value="1"/>
</dbReference>
<dbReference type="InterPro" id="IPR000160">
    <property type="entry name" value="GGDEF_dom"/>
</dbReference>
<dbReference type="SMART" id="SM00471">
    <property type="entry name" value="HDc"/>
    <property type="match status" value="1"/>
</dbReference>
<feature type="domain" description="Response regulatory" evidence="4">
    <location>
        <begin position="301"/>
        <end position="418"/>
    </location>
</feature>
<keyword evidence="3" id="KW-0597">Phosphoprotein</keyword>
<dbReference type="Gene3D" id="3.40.50.2300">
    <property type="match status" value="1"/>
</dbReference>
<comment type="caution">
    <text evidence="7">The sequence shown here is derived from an EMBL/GenBank/DDBJ whole genome shotgun (WGS) entry which is preliminary data.</text>
</comment>
<feature type="domain" description="GGDEF" evidence="5">
    <location>
        <begin position="152"/>
        <end position="281"/>
    </location>
</feature>
<evidence type="ECO:0000259" key="5">
    <source>
        <dbReference type="PROSITE" id="PS50887"/>
    </source>
</evidence>
<name>A0A923LAE2_9FIRM</name>
<dbReference type="RefSeq" id="WP_186872701.1">
    <property type="nucleotide sequence ID" value="NZ_JACOOR010000001.1"/>
</dbReference>
<reference evidence="7" key="1">
    <citation type="submission" date="2020-08" db="EMBL/GenBank/DDBJ databases">
        <title>Genome public.</title>
        <authorList>
            <person name="Liu C."/>
            <person name="Sun Q."/>
        </authorList>
    </citation>
    <scope>NUCLEOTIDE SEQUENCE</scope>
    <source>
        <strain evidence="7">NSJ-68</strain>
    </source>
</reference>
<keyword evidence="8" id="KW-1185">Reference proteome</keyword>
<dbReference type="InterPro" id="IPR011006">
    <property type="entry name" value="CheY-like_superfamily"/>
</dbReference>
<proteinExistence type="predicted"/>
<dbReference type="PROSITE" id="PS50887">
    <property type="entry name" value="GGDEF"/>
    <property type="match status" value="1"/>
</dbReference>
<dbReference type="EMBL" id="JACOOR010000001">
    <property type="protein sequence ID" value="MBC5658604.1"/>
    <property type="molecule type" value="Genomic_DNA"/>
</dbReference>
<evidence type="ECO:0000259" key="4">
    <source>
        <dbReference type="PROSITE" id="PS50110"/>
    </source>
</evidence>
<dbReference type="SUPFAM" id="SSF109604">
    <property type="entry name" value="HD-domain/PDEase-like"/>
    <property type="match status" value="1"/>
</dbReference>
<accession>A0A923LAE2</accession>
<dbReference type="Pfam" id="PF00990">
    <property type="entry name" value="GGDEF"/>
    <property type="match status" value="1"/>
</dbReference>
<feature type="domain" description="HD-GYP" evidence="6">
    <location>
        <begin position="438"/>
        <end position="646"/>
    </location>
</feature>
<evidence type="ECO:0000313" key="7">
    <source>
        <dbReference type="EMBL" id="MBC5658604.1"/>
    </source>
</evidence>
<dbReference type="PROSITE" id="PS50110">
    <property type="entry name" value="RESPONSE_REGULATORY"/>
    <property type="match status" value="1"/>
</dbReference>
<evidence type="ECO:0000313" key="8">
    <source>
        <dbReference type="Proteomes" id="UP000649345"/>
    </source>
</evidence>
<dbReference type="InterPro" id="IPR029787">
    <property type="entry name" value="Nucleotide_cyclase"/>
</dbReference>
<dbReference type="SMART" id="SM00448">
    <property type="entry name" value="REC"/>
    <property type="match status" value="1"/>
</dbReference>
<dbReference type="SMART" id="SM00267">
    <property type="entry name" value="GGDEF"/>
    <property type="match status" value="1"/>
</dbReference>
<dbReference type="SUPFAM" id="SSF55073">
    <property type="entry name" value="Nucleotide cyclase"/>
    <property type="match status" value="1"/>
</dbReference>
<dbReference type="PANTHER" id="PTHR45228">
    <property type="entry name" value="CYCLIC DI-GMP PHOSPHODIESTERASE TM_0186-RELATED"/>
    <property type="match status" value="1"/>
</dbReference>
<sequence>MTMEEIKDKMEHLKDIFDVVRLVDDRIVCLLAGEPRADRPQEPCECYSFWEKKQPCENCIAYKALQEKGKGSKLEFMDSGVYQVLADYVEVDGRPYVLEMLKKLDENTFLDTYGYEKLMERMELYSEKLYRDALTGTYNRRFYEDEVKNRVESAGVAVIDVDDFKIYNDTYGHHVGDKALVATANVIRRNIRKTDLLIRYGGDEFLLILQKVSRWVLSKKLHQICEKMRETMFSDEVRIPLSVSIGGVLTEKDRIEDAVRRADKMMYYAKKRKNTVIIEGDKELERTEQDESLEAGNIKEQILIADDSEMNRELLSEMFHNDLRILEARNGRECINMLEQYGTGISLVLLDIVMPEVDGFGVLSYMNANRWIDDIPVIMISSETSEAHIRRAYDMGASDYVSRPFDAKVVHRRVSNTLKLYAKQRRLLRLLEKQLYEKEKNNRIMVSILSQIVEFRNGESGLHVIHINLLTSLILERLQEKTDRYGISRQEQELIATASTLHDIGKIAIDEKILNKPGKLTREEFEIMKTHTVIGANMLETVEQYQNEPLIERAHEICRWHHERYDGRGYPDGLKGDEIPISAQVVALADVYDALVSKRVYKPAYSHEKAIEMILNGECGAFNPLLLECLTDIKDQLRKEMQLRSREAYPERADIHALTQAELDDADI</sequence>
<dbReference type="InterPro" id="IPR052020">
    <property type="entry name" value="Cyclic_di-GMP/3'3'-cGAMP_PDE"/>
</dbReference>
<dbReference type="Proteomes" id="UP000649345">
    <property type="component" value="Unassembled WGS sequence"/>
</dbReference>
<dbReference type="InterPro" id="IPR003607">
    <property type="entry name" value="HD/PDEase_dom"/>
</dbReference>
<dbReference type="SUPFAM" id="SSF52172">
    <property type="entry name" value="CheY-like"/>
    <property type="match status" value="1"/>
</dbReference>
<dbReference type="PROSITE" id="PS51832">
    <property type="entry name" value="HD_GYP"/>
    <property type="match status" value="1"/>
</dbReference>
<dbReference type="InterPro" id="IPR037522">
    <property type="entry name" value="HD_GYP_dom"/>
</dbReference>
<dbReference type="Gene3D" id="1.10.3210.10">
    <property type="entry name" value="Hypothetical protein af1432"/>
    <property type="match status" value="1"/>
</dbReference>
<dbReference type="Pfam" id="PF00072">
    <property type="entry name" value="Response_reg"/>
    <property type="match status" value="1"/>
</dbReference>
<dbReference type="CDD" id="cd01949">
    <property type="entry name" value="GGDEF"/>
    <property type="match status" value="1"/>
</dbReference>
<dbReference type="InterPro" id="IPR043128">
    <property type="entry name" value="Rev_trsase/Diguanyl_cyclase"/>
</dbReference>
<evidence type="ECO:0000256" key="1">
    <source>
        <dbReference type="ARBA" id="ARBA00018672"/>
    </source>
</evidence>
<evidence type="ECO:0000256" key="3">
    <source>
        <dbReference type="PROSITE-ProRule" id="PRU00169"/>
    </source>
</evidence>